<keyword evidence="2" id="KW-1185">Reference proteome</keyword>
<accession>A0ABN9B6H4</accession>
<evidence type="ECO:0000313" key="2">
    <source>
        <dbReference type="Proteomes" id="UP001162483"/>
    </source>
</evidence>
<reference evidence="1" key="1">
    <citation type="submission" date="2023-05" db="EMBL/GenBank/DDBJ databases">
        <authorList>
            <person name="Stuckert A."/>
        </authorList>
    </citation>
    <scope>NUCLEOTIDE SEQUENCE</scope>
</reference>
<comment type="caution">
    <text evidence="1">The sequence shown here is derived from an EMBL/GenBank/DDBJ whole genome shotgun (WGS) entry which is preliminary data.</text>
</comment>
<gene>
    <name evidence="1" type="ORF">SPARVUS_LOCUS2240255</name>
</gene>
<proteinExistence type="predicted"/>
<dbReference type="EMBL" id="CATNWA010002533">
    <property type="protein sequence ID" value="CAI9543162.1"/>
    <property type="molecule type" value="Genomic_DNA"/>
</dbReference>
<organism evidence="1 2">
    <name type="scientific">Staurois parvus</name>
    <dbReference type="NCBI Taxonomy" id="386267"/>
    <lineage>
        <taxon>Eukaryota</taxon>
        <taxon>Metazoa</taxon>
        <taxon>Chordata</taxon>
        <taxon>Craniata</taxon>
        <taxon>Vertebrata</taxon>
        <taxon>Euteleostomi</taxon>
        <taxon>Amphibia</taxon>
        <taxon>Batrachia</taxon>
        <taxon>Anura</taxon>
        <taxon>Neobatrachia</taxon>
        <taxon>Ranoidea</taxon>
        <taxon>Ranidae</taxon>
        <taxon>Staurois</taxon>
    </lineage>
</organism>
<sequence>MCHFQVSSHCCWVPFCHRVLADYGPHIAAARPLICHGPLYRLLLTLLPGPQCLMGPCTASHCCCLHRHTLPCATFRSPHTAAGFHFVIGCCMASHCCCLHRHTVAPNSGFGPVTAQMSEVCGDSKIDGTHLHVILTDSIISLPQQTPRAFKLKVQCSALI</sequence>
<evidence type="ECO:0000313" key="1">
    <source>
        <dbReference type="EMBL" id="CAI9543162.1"/>
    </source>
</evidence>
<dbReference type="Proteomes" id="UP001162483">
    <property type="component" value="Unassembled WGS sequence"/>
</dbReference>
<protein>
    <submittedName>
        <fullName evidence="1">Uncharacterized protein</fullName>
    </submittedName>
</protein>
<name>A0ABN9B6H4_9NEOB</name>